<evidence type="ECO:0000256" key="2">
    <source>
        <dbReference type="ARBA" id="ARBA00009347"/>
    </source>
</evidence>
<dbReference type="InterPro" id="IPR052166">
    <property type="entry name" value="Diverse_Acyl-CoA_DH"/>
</dbReference>
<evidence type="ECO:0000256" key="5">
    <source>
        <dbReference type="ARBA" id="ARBA00023002"/>
    </source>
</evidence>
<dbReference type="InterPro" id="IPR009075">
    <property type="entry name" value="AcylCo_DH/oxidase_C"/>
</dbReference>
<dbReference type="GO" id="GO:0016627">
    <property type="term" value="F:oxidoreductase activity, acting on the CH-CH group of donors"/>
    <property type="evidence" value="ECO:0007669"/>
    <property type="project" value="InterPro"/>
</dbReference>
<dbReference type="InterPro" id="IPR037069">
    <property type="entry name" value="AcylCoA_DH/ox_N_sf"/>
</dbReference>
<feature type="domain" description="Acetyl-CoA dehydrogenase-like C-terminal" evidence="9">
    <location>
        <begin position="468"/>
        <end position="587"/>
    </location>
</feature>
<dbReference type="InterPro" id="IPR046373">
    <property type="entry name" value="Acyl-CoA_Oxase/DH_mid-dom_sf"/>
</dbReference>
<evidence type="ECO:0000259" key="6">
    <source>
        <dbReference type="Pfam" id="PF00441"/>
    </source>
</evidence>
<accession>A0A6J6DNA5</accession>
<evidence type="ECO:0000256" key="1">
    <source>
        <dbReference type="ARBA" id="ARBA00001974"/>
    </source>
</evidence>
<name>A0A6J6DNA5_9ZZZZ</name>
<keyword evidence="3" id="KW-0285">Flavoprotein</keyword>
<dbReference type="InterPro" id="IPR036250">
    <property type="entry name" value="AcylCo_DH-like_C"/>
</dbReference>
<dbReference type="InterPro" id="IPR009100">
    <property type="entry name" value="AcylCoA_DH/oxidase_NM_dom_sf"/>
</dbReference>
<keyword evidence="5" id="KW-0560">Oxidoreductase</keyword>
<feature type="domain" description="Acyl-CoA dehydrogenase/oxidase N-terminal" evidence="8">
    <location>
        <begin position="80"/>
        <end position="158"/>
    </location>
</feature>
<dbReference type="AlphaFoldDB" id="A0A6J6DNA5"/>
<dbReference type="Pfam" id="PF02771">
    <property type="entry name" value="Acyl-CoA_dh_N"/>
    <property type="match status" value="1"/>
</dbReference>
<evidence type="ECO:0000256" key="3">
    <source>
        <dbReference type="ARBA" id="ARBA00022630"/>
    </source>
</evidence>
<dbReference type="Gene3D" id="2.40.110.10">
    <property type="entry name" value="Butyryl-CoA Dehydrogenase, subunit A, domain 2"/>
    <property type="match status" value="1"/>
</dbReference>
<dbReference type="SUPFAM" id="SSF47203">
    <property type="entry name" value="Acyl-CoA dehydrogenase C-terminal domain-like"/>
    <property type="match status" value="1"/>
</dbReference>
<dbReference type="Gene3D" id="1.20.140.10">
    <property type="entry name" value="Butyryl-CoA Dehydrogenase, subunit A, domain 3"/>
    <property type="match status" value="1"/>
</dbReference>
<protein>
    <submittedName>
        <fullName evidence="10">Unannotated protein</fullName>
    </submittedName>
</protein>
<dbReference type="InterPro" id="IPR025878">
    <property type="entry name" value="Acyl-CoA_dh-like_C_dom"/>
</dbReference>
<keyword evidence="4" id="KW-0274">FAD</keyword>
<sequence length="594" mass="63986">MTVYSAPLNDIQFVLNDFCRLDKIMALPKFADIDPATVPDLLAEAARFFEETFAPLNSLGDTVGSHRNDDGSVTTPAGFKEAYNAYVEAGWGAVGFDPGFGGGGFPWLVNIALQEIMNSANMALTMAPLLTQGAIDAIMHHGDEIQRMTYLPKMISGQWTGTMNLTEPDAGSDVGAVRTKAVRQSDGSYLISGTKIYITFGEHDMAENIVHLVLARTPDAPPGTKGISCFIVPKFLLDEKGNPGDRNDVHCVSIEHKTGIKASPTCVLSFGDNGGAVGYLIGEENRGMAYMFTMMNQARLGVGLEGLALIERAYQQSLEYAGLRKQGRAPGAPAGEASPIVDHPDVKRMLLTMKSTIEALRRIIYWNAACLDIAAHHPDAAEREKANDMAALLTPISKGWGTDMAVELTGTAVQIHGGMGFIEETGVAQHYRDARITTIYEGTNGIQAMDLVGRKLPMKGGAVVMGLFDEIEALDARLKKHPEFDNVARELRAALVAVRTTTKWLMENAAQQTAVLSAATPYLRQLSVLVGGFVMAESADDALHSDLPADHVSAKVDSARFFCEQILPSVHGLSGAVMGDDALLMSFDQHRLSL</sequence>
<reference evidence="10" key="1">
    <citation type="submission" date="2020-05" db="EMBL/GenBank/DDBJ databases">
        <authorList>
            <person name="Chiriac C."/>
            <person name="Salcher M."/>
            <person name="Ghai R."/>
            <person name="Kavagutti S V."/>
        </authorList>
    </citation>
    <scope>NUCLEOTIDE SEQUENCE</scope>
</reference>
<dbReference type="SUPFAM" id="SSF56645">
    <property type="entry name" value="Acyl-CoA dehydrogenase NM domain-like"/>
    <property type="match status" value="1"/>
</dbReference>
<dbReference type="Pfam" id="PF00441">
    <property type="entry name" value="Acyl-CoA_dh_1"/>
    <property type="match status" value="1"/>
</dbReference>
<dbReference type="Pfam" id="PF12806">
    <property type="entry name" value="Acyl-CoA_dh_C"/>
    <property type="match status" value="1"/>
</dbReference>
<proteinExistence type="inferred from homology"/>
<dbReference type="FunFam" id="2.40.110.10:FF:000031">
    <property type="entry name" value="Acyl-CoA dehydrogenase, putative"/>
    <property type="match status" value="1"/>
</dbReference>
<dbReference type="InterPro" id="IPR013786">
    <property type="entry name" value="AcylCoA_DH/ox_N"/>
</dbReference>
<dbReference type="GO" id="GO:0050660">
    <property type="term" value="F:flavin adenine dinucleotide binding"/>
    <property type="evidence" value="ECO:0007669"/>
    <property type="project" value="InterPro"/>
</dbReference>
<feature type="domain" description="Acyl-CoA oxidase/dehydrogenase middle" evidence="7">
    <location>
        <begin position="163"/>
        <end position="271"/>
    </location>
</feature>
<dbReference type="EMBL" id="CAEZTQ010000018">
    <property type="protein sequence ID" value="CAB4565670.1"/>
    <property type="molecule type" value="Genomic_DNA"/>
</dbReference>
<evidence type="ECO:0000313" key="10">
    <source>
        <dbReference type="EMBL" id="CAB4565670.1"/>
    </source>
</evidence>
<comment type="similarity">
    <text evidence="2">Belongs to the acyl-CoA dehydrogenase family.</text>
</comment>
<organism evidence="10">
    <name type="scientific">freshwater metagenome</name>
    <dbReference type="NCBI Taxonomy" id="449393"/>
    <lineage>
        <taxon>unclassified sequences</taxon>
        <taxon>metagenomes</taxon>
        <taxon>ecological metagenomes</taxon>
    </lineage>
</organism>
<evidence type="ECO:0000259" key="7">
    <source>
        <dbReference type="Pfam" id="PF02770"/>
    </source>
</evidence>
<feature type="domain" description="Acyl-CoA dehydrogenase/oxidase C-terminal" evidence="6">
    <location>
        <begin position="285"/>
        <end position="451"/>
    </location>
</feature>
<evidence type="ECO:0000259" key="8">
    <source>
        <dbReference type="Pfam" id="PF02771"/>
    </source>
</evidence>
<dbReference type="Gene3D" id="1.10.540.10">
    <property type="entry name" value="Acyl-CoA dehydrogenase/oxidase, N-terminal domain"/>
    <property type="match status" value="1"/>
</dbReference>
<dbReference type="InterPro" id="IPR006091">
    <property type="entry name" value="Acyl-CoA_Oxase/DH_mid-dom"/>
</dbReference>
<gene>
    <name evidence="10" type="ORF">UFOPK1704_00181</name>
</gene>
<dbReference type="Pfam" id="PF02770">
    <property type="entry name" value="Acyl-CoA_dh_M"/>
    <property type="match status" value="1"/>
</dbReference>
<comment type="cofactor">
    <cofactor evidence="1">
        <name>FAD</name>
        <dbReference type="ChEBI" id="CHEBI:57692"/>
    </cofactor>
</comment>
<dbReference type="PANTHER" id="PTHR42803">
    <property type="entry name" value="ACYL-COA DEHYDROGENASE"/>
    <property type="match status" value="1"/>
</dbReference>
<evidence type="ECO:0000259" key="9">
    <source>
        <dbReference type="Pfam" id="PF12806"/>
    </source>
</evidence>
<dbReference type="PANTHER" id="PTHR42803:SF1">
    <property type="entry name" value="BROAD-SPECIFICITY LINEAR ACYL-COA DEHYDROGENASE FADE5"/>
    <property type="match status" value="1"/>
</dbReference>
<evidence type="ECO:0000256" key="4">
    <source>
        <dbReference type="ARBA" id="ARBA00022827"/>
    </source>
</evidence>